<evidence type="ECO:0000313" key="2">
    <source>
        <dbReference type="Proteomes" id="UP000238479"/>
    </source>
</evidence>
<protein>
    <submittedName>
        <fullName evidence="1">Uncharacterized protein</fullName>
    </submittedName>
</protein>
<sequence>MVSGGVQRWRSAVVGSLTSTARGWLTGLVQRREASRERLAVEELWLAVPWPAVMLSGA</sequence>
<organism evidence="1 2">
    <name type="scientific">Rosa chinensis</name>
    <name type="common">China rose</name>
    <dbReference type="NCBI Taxonomy" id="74649"/>
    <lineage>
        <taxon>Eukaryota</taxon>
        <taxon>Viridiplantae</taxon>
        <taxon>Streptophyta</taxon>
        <taxon>Embryophyta</taxon>
        <taxon>Tracheophyta</taxon>
        <taxon>Spermatophyta</taxon>
        <taxon>Magnoliopsida</taxon>
        <taxon>eudicotyledons</taxon>
        <taxon>Gunneridae</taxon>
        <taxon>Pentapetalae</taxon>
        <taxon>rosids</taxon>
        <taxon>fabids</taxon>
        <taxon>Rosales</taxon>
        <taxon>Rosaceae</taxon>
        <taxon>Rosoideae</taxon>
        <taxon>Rosoideae incertae sedis</taxon>
        <taxon>Rosa</taxon>
    </lineage>
</organism>
<evidence type="ECO:0000313" key="1">
    <source>
        <dbReference type="EMBL" id="PRQ58147.1"/>
    </source>
</evidence>
<comment type="caution">
    <text evidence="1">The sequence shown here is derived from an EMBL/GenBank/DDBJ whole genome shotgun (WGS) entry which is preliminary data.</text>
</comment>
<dbReference type="EMBL" id="PDCK01000039">
    <property type="protein sequence ID" value="PRQ58147.1"/>
    <property type="molecule type" value="Genomic_DNA"/>
</dbReference>
<dbReference type="Gramene" id="PRQ58147">
    <property type="protein sequence ID" value="PRQ58147"/>
    <property type="gene ID" value="RchiOBHm_Chr1g0356071"/>
</dbReference>
<proteinExistence type="predicted"/>
<gene>
    <name evidence="1" type="ORF">RchiOBHm_Chr1g0356071</name>
</gene>
<keyword evidence="2" id="KW-1185">Reference proteome</keyword>
<name>A0A2P6SHJ0_ROSCH</name>
<dbReference type="AlphaFoldDB" id="A0A2P6SHJ0"/>
<reference evidence="1 2" key="1">
    <citation type="journal article" date="2018" name="Nat. Genet.">
        <title>The Rosa genome provides new insights in the design of modern roses.</title>
        <authorList>
            <person name="Bendahmane M."/>
        </authorList>
    </citation>
    <scope>NUCLEOTIDE SEQUENCE [LARGE SCALE GENOMIC DNA]</scope>
    <source>
        <strain evidence="2">cv. Old Blush</strain>
    </source>
</reference>
<dbReference type="Proteomes" id="UP000238479">
    <property type="component" value="Chromosome 1"/>
</dbReference>
<accession>A0A2P6SHJ0</accession>